<dbReference type="AlphaFoldDB" id="A0A1D7QE97"/>
<proteinExistence type="predicted"/>
<name>A0A1D7QE97_9SPHI</name>
<evidence type="ECO:0000313" key="2">
    <source>
        <dbReference type="Proteomes" id="UP000094313"/>
    </source>
</evidence>
<accession>A0A1D7QE97</accession>
<evidence type="ECO:0000313" key="1">
    <source>
        <dbReference type="EMBL" id="AOM76970.1"/>
    </source>
</evidence>
<protein>
    <submittedName>
        <fullName evidence="1">Uncharacterized protein</fullName>
    </submittedName>
</protein>
<organism evidence="1 2">
    <name type="scientific">Pedobacter steynii</name>
    <dbReference type="NCBI Taxonomy" id="430522"/>
    <lineage>
        <taxon>Bacteria</taxon>
        <taxon>Pseudomonadati</taxon>
        <taxon>Bacteroidota</taxon>
        <taxon>Sphingobacteriia</taxon>
        <taxon>Sphingobacteriales</taxon>
        <taxon>Sphingobacteriaceae</taxon>
        <taxon>Pedobacter</taxon>
    </lineage>
</organism>
<dbReference type="EMBL" id="CP017141">
    <property type="protein sequence ID" value="AOM76970.1"/>
    <property type="molecule type" value="Genomic_DNA"/>
</dbReference>
<sequence length="59" mass="6978">MPQEQSTNCPYLSTNSCKYFRRNLKNPGFVIRDSFQKDKNIRLGNKSGRSLLKPNYFYI</sequence>
<reference evidence="1 2" key="1">
    <citation type="submission" date="2016-08" db="EMBL/GenBank/DDBJ databases">
        <authorList>
            <person name="Seilhamer J.J."/>
        </authorList>
    </citation>
    <scope>NUCLEOTIDE SEQUENCE [LARGE SCALE GENOMIC DNA]</scope>
    <source>
        <strain evidence="1 2">DX4</strain>
    </source>
</reference>
<dbReference type="KEGG" id="psty:BFS30_07175"/>
<gene>
    <name evidence="1" type="ORF">BFS30_07175</name>
</gene>
<dbReference type="Proteomes" id="UP000094313">
    <property type="component" value="Chromosome"/>
</dbReference>
<keyword evidence="2" id="KW-1185">Reference proteome</keyword>